<dbReference type="PANTHER" id="PTHR34296:SF2">
    <property type="entry name" value="ABC TRANSPORTER GUANOSINE-BINDING PROTEIN NUPN"/>
    <property type="match status" value="1"/>
</dbReference>
<dbReference type="InterPro" id="IPR003760">
    <property type="entry name" value="PnrA-like"/>
</dbReference>
<protein>
    <submittedName>
        <fullName evidence="9">BMP family ABC transporter substrate-binding protein</fullName>
    </submittedName>
</protein>
<evidence type="ECO:0000256" key="1">
    <source>
        <dbReference type="ARBA" id="ARBA00004193"/>
    </source>
</evidence>
<keyword evidence="10" id="KW-1185">Reference proteome</keyword>
<dbReference type="SUPFAM" id="SSF53822">
    <property type="entry name" value="Periplasmic binding protein-like I"/>
    <property type="match status" value="1"/>
</dbReference>
<name>A0ABT4RTL7_9ACTN</name>
<evidence type="ECO:0000256" key="4">
    <source>
        <dbReference type="ARBA" id="ARBA00022729"/>
    </source>
</evidence>
<keyword evidence="5" id="KW-0472">Membrane</keyword>
<evidence type="ECO:0000256" key="3">
    <source>
        <dbReference type="ARBA" id="ARBA00022475"/>
    </source>
</evidence>
<keyword evidence="4" id="KW-0732">Signal</keyword>
<comment type="caution">
    <text evidence="9">The sequence shown here is derived from an EMBL/GenBank/DDBJ whole genome shotgun (WGS) entry which is preliminary data.</text>
</comment>
<feature type="domain" description="ABC transporter substrate-binding protein PnrA-like" evidence="8">
    <location>
        <begin position="32"/>
        <end position="323"/>
    </location>
</feature>
<dbReference type="Gene3D" id="3.40.50.2300">
    <property type="match status" value="2"/>
</dbReference>
<evidence type="ECO:0000259" key="8">
    <source>
        <dbReference type="Pfam" id="PF02608"/>
    </source>
</evidence>
<keyword evidence="6" id="KW-0449">Lipoprotein</keyword>
<dbReference type="InterPro" id="IPR050957">
    <property type="entry name" value="BMP_lipoprotein"/>
</dbReference>
<dbReference type="Pfam" id="PF02608">
    <property type="entry name" value="Bmp"/>
    <property type="match status" value="1"/>
</dbReference>
<keyword evidence="3" id="KW-1003">Cell membrane</keyword>
<feature type="region of interest" description="Disordered" evidence="7">
    <location>
        <begin position="1"/>
        <end position="25"/>
    </location>
</feature>
<evidence type="ECO:0000313" key="10">
    <source>
        <dbReference type="Proteomes" id="UP001147700"/>
    </source>
</evidence>
<evidence type="ECO:0000256" key="2">
    <source>
        <dbReference type="ARBA" id="ARBA00008610"/>
    </source>
</evidence>
<evidence type="ECO:0000313" key="9">
    <source>
        <dbReference type="EMBL" id="MDA0141922.1"/>
    </source>
</evidence>
<accession>A0ABT4RTL7</accession>
<evidence type="ECO:0000256" key="6">
    <source>
        <dbReference type="ARBA" id="ARBA00023288"/>
    </source>
</evidence>
<sequence length="332" mass="34553">MFVAACGSEEEEPATGGNKTAEETPAKEAIKVGLVTDIGGLNDRSFNQLANEGLERAKAELGVETRVLISKANSDYVPNLSTLAQQQYDLVIGVGFLMADAMNTVAPKFPNTNFAIIDVDATTMKAKPTNVSGALFKENEAGYLVGYMAGLYLKDEGGGTASSVGGQKIPPVDAYIAGYQAGVQAANPEAKVVNGYSQKFDDPAPCKELALDHIAQGAKVVFQVAGGCGLGALDAAKEKGVQGIGVDADQAYLGDQIMTSALKKVDVAVYDEIKAVQDGSFKGGDNRLFDVKSGGVGIGETNEVGAKYADQIKAEQDKIASGELTDIPNTVQ</sequence>
<gene>
    <name evidence="9" type="ORF">OJ962_30820</name>
</gene>
<dbReference type="Proteomes" id="UP001147700">
    <property type="component" value="Unassembled WGS sequence"/>
</dbReference>
<evidence type="ECO:0000256" key="5">
    <source>
        <dbReference type="ARBA" id="ARBA00023136"/>
    </source>
</evidence>
<comment type="similarity">
    <text evidence="2">Belongs to the BMP lipoprotein family.</text>
</comment>
<comment type="subcellular location">
    <subcellularLocation>
        <location evidence="1">Cell membrane</location>
        <topology evidence="1">Lipid-anchor</topology>
    </subcellularLocation>
</comment>
<evidence type="ECO:0000256" key="7">
    <source>
        <dbReference type="SAM" id="MobiDB-lite"/>
    </source>
</evidence>
<dbReference type="EMBL" id="JAPCID010000069">
    <property type="protein sequence ID" value="MDA0141922.1"/>
    <property type="molecule type" value="Genomic_DNA"/>
</dbReference>
<organism evidence="9 10">
    <name type="scientific">Solirubrobacter deserti</name>
    <dbReference type="NCBI Taxonomy" id="2282478"/>
    <lineage>
        <taxon>Bacteria</taxon>
        <taxon>Bacillati</taxon>
        <taxon>Actinomycetota</taxon>
        <taxon>Thermoleophilia</taxon>
        <taxon>Solirubrobacterales</taxon>
        <taxon>Solirubrobacteraceae</taxon>
        <taxon>Solirubrobacter</taxon>
    </lineage>
</organism>
<reference evidence="9" key="1">
    <citation type="submission" date="2022-10" db="EMBL/GenBank/DDBJ databases">
        <title>The WGS of Solirubrobacter sp. CPCC 204708.</title>
        <authorList>
            <person name="Jiang Z."/>
        </authorList>
    </citation>
    <scope>NUCLEOTIDE SEQUENCE</scope>
    <source>
        <strain evidence="9">CPCC 204708</strain>
    </source>
</reference>
<dbReference type="InterPro" id="IPR028082">
    <property type="entry name" value="Peripla_BP_I"/>
</dbReference>
<dbReference type="PANTHER" id="PTHR34296">
    <property type="entry name" value="TRANSCRIPTIONAL ACTIVATOR PROTEIN MED"/>
    <property type="match status" value="1"/>
</dbReference>
<dbReference type="CDD" id="cd06354">
    <property type="entry name" value="PBP1_PrnA-like"/>
    <property type="match status" value="1"/>
</dbReference>
<proteinExistence type="inferred from homology"/>